<keyword evidence="2" id="KW-1185">Reference proteome</keyword>
<name>A0A7W7ZYK6_9ACTN</name>
<dbReference type="AlphaFoldDB" id="A0A7W7ZYK6"/>
<comment type="caution">
    <text evidence="1">The sequence shown here is derived from an EMBL/GenBank/DDBJ whole genome shotgun (WGS) entry which is preliminary data.</text>
</comment>
<gene>
    <name evidence="1" type="ORF">HNR40_001275</name>
</gene>
<evidence type="ECO:0000313" key="2">
    <source>
        <dbReference type="Proteomes" id="UP000568380"/>
    </source>
</evidence>
<reference evidence="1 2" key="1">
    <citation type="submission" date="2020-08" db="EMBL/GenBank/DDBJ databases">
        <title>Genomic Encyclopedia of Type Strains, Phase IV (KMG-IV): sequencing the most valuable type-strain genomes for metagenomic binning, comparative biology and taxonomic classification.</title>
        <authorList>
            <person name="Goeker M."/>
        </authorList>
    </citation>
    <scope>NUCLEOTIDE SEQUENCE [LARGE SCALE GENOMIC DNA]</scope>
    <source>
        <strain evidence="1 2">DSM 45385</strain>
    </source>
</reference>
<accession>A0A7W7ZYK6</accession>
<dbReference type="RefSeq" id="WP_184958977.1">
    <property type="nucleotide sequence ID" value="NZ_JACHIN010000001.1"/>
</dbReference>
<evidence type="ECO:0000313" key="1">
    <source>
        <dbReference type="EMBL" id="MBB5075829.1"/>
    </source>
</evidence>
<dbReference type="EMBL" id="JACHIN010000001">
    <property type="protein sequence ID" value="MBB5075829.1"/>
    <property type="molecule type" value="Genomic_DNA"/>
</dbReference>
<dbReference type="Proteomes" id="UP000568380">
    <property type="component" value="Unassembled WGS sequence"/>
</dbReference>
<organism evidence="1 2">
    <name type="scientific">Nonomuraea endophytica</name>
    <dbReference type="NCBI Taxonomy" id="714136"/>
    <lineage>
        <taxon>Bacteria</taxon>
        <taxon>Bacillati</taxon>
        <taxon>Actinomycetota</taxon>
        <taxon>Actinomycetes</taxon>
        <taxon>Streptosporangiales</taxon>
        <taxon>Streptosporangiaceae</taxon>
        <taxon>Nonomuraea</taxon>
    </lineage>
</organism>
<protein>
    <submittedName>
        <fullName evidence="1">Uncharacterized protein</fullName>
    </submittedName>
</protein>
<sequence length="70" mass="7528">MALQFLGQDPLSPNGGSPTFWLDTETGDILAQGYTSIAHATLAEIGSIPEGEAIIRFPQRMIQFLPAVPE</sequence>
<proteinExistence type="predicted"/>